<name>A0ABS9KRX3_9BACT</name>
<dbReference type="EMBL" id="JAKLTR010000007">
    <property type="protein sequence ID" value="MCG2615054.1"/>
    <property type="molecule type" value="Genomic_DNA"/>
</dbReference>
<comment type="caution">
    <text evidence="2">The sequence shown here is derived from an EMBL/GenBank/DDBJ whole genome shotgun (WGS) entry which is preliminary data.</text>
</comment>
<keyword evidence="3" id="KW-1185">Reference proteome</keyword>
<feature type="transmembrane region" description="Helical" evidence="1">
    <location>
        <begin position="303"/>
        <end position="323"/>
    </location>
</feature>
<evidence type="ECO:0000313" key="2">
    <source>
        <dbReference type="EMBL" id="MCG2615054.1"/>
    </source>
</evidence>
<keyword evidence="1" id="KW-0472">Membrane</keyword>
<dbReference type="RefSeq" id="WP_237872047.1">
    <property type="nucleotide sequence ID" value="NZ_JAKLTR010000007.1"/>
</dbReference>
<proteinExistence type="predicted"/>
<feature type="transmembrane region" description="Helical" evidence="1">
    <location>
        <begin position="269"/>
        <end position="297"/>
    </location>
</feature>
<accession>A0ABS9KRX3</accession>
<organism evidence="2 3">
    <name type="scientific">Terrimonas ginsenosidimutans</name>
    <dbReference type="NCBI Taxonomy" id="2908004"/>
    <lineage>
        <taxon>Bacteria</taxon>
        <taxon>Pseudomonadati</taxon>
        <taxon>Bacteroidota</taxon>
        <taxon>Chitinophagia</taxon>
        <taxon>Chitinophagales</taxon>
        <taxon>Chitinophagaceae</taxon>
        <taxon>Terrimonas</taxon>
    </lineage>
</organism>
<evidence type="ECO:0000313" key="3">
    <source>
        <dbReference type="Proteomes" id="UP001165367"/>
    </source>
</evidence>
<reference evidence="2" key="1">
    <citation type="submission" date="2022-01" db="EMBL/GenBank/DDBJ databases">
        <authorList>
            <person name="Jo J.-H."/>
            <person name="Im W.-T."/>
        </authorList>
    </citation>
    <scope>NUCLEOTIDE SEQUENCE</scope>
    <source>
        <strain evidence="2">NA20</strain>
    </source>
</reference>
<evidence type="ECO:0000256" key="1">
    <source>
        <dbReference type="SAM" id="Phobius"/>
    </source>
</evidence>
<protein>
    <recommendedName>
        <fullName evidence="4">Glycine zipper family protein</fullName>
    </recommendedName>
</protein>
<dbReference type="Proteomes" id="UP001165367">
    <property type="component" value="Unassembled WGS sequence"/>
</dbReference>
<evidence type="ECO:0008006" key="4">
    <source>
        <dbReference type="Google" id="ProtNLM"/>
    </source>
</evidence>
<keyword evidence="1" id="KW-1133">Transmembrane helix</keyword>
<keyword evidence="1" id="KW-0812">Transmembrane</keyword>
<gene>
    <name evidence="2" type="ORF">LZZ85_12215</name>
</gene>
<sequence>MSDFLITDLSTAQINDAQVKKFVDHVVDYLKPQIYEALYNRSENKPANYEPLSAGVKQAKNYKSLAAVVHERLAAKSVDQVKSMLLDRGPRLELARATRVNFEPEAYKDAVVKFKRTDFKTDFRYVNDSLFTRRFAGILELTDDAAPEERAANVALASTISVARTLKLMLKTVKCVDETDPEWWGKDSISVGGVAVDDKDVTTKIAAFSAGTFNDGNVKHFNPDHELKSFRLDNVNPSVFTAFLTIAEKDNGGFSDFLQELYESIKAHLVVILTAIGAAAGTAIGAAIGGTVGTAIAGPLGTVIGAAAGMILGALVGWLVGVLKDDIFDPRVYAIKLKRNVPFVGPVKRLNYRDFGGTYYMDVYWMAS</sequence>